<keyword evidence="3" id="KW-1185">Reference proteome</keyword>
<evidence type="ECO:0000313" key="2">
    <source>
        <dbReference type="EMBL" id="MED6157737.1"/>
    </source>
</evidence>
<protein>
    <submittedName>
        <fullName evidence="2">Uncharacterized protein</fullName>
    </submittedName>
</protein>
<proteinExistence type="predicted"/>
<accession>A0ABU6UAK0</accession>
<reference evidence="2 3" key="1">
    <citation type="journal article" date="2023" name="Plants (Basel)">
        <title>Bridging the Gap: Combining Genomics and Transcriptomics Approaches to Understand Stylosanthes scabra, an Orphan Legume from the Brazilian Caatinga.</title>
        <authorList>
            <person name="Ferreira-Neto J.R.C."/>
            <person name="da Silva M.D."/>
            <person name="Binneck E."/>
            <person name="de Melo N.F."/>
            <person name="da Silva R.H."/>
            <person name="de Melo A.L.T.M."/>
            <person name="Pandolfi V."/>
            <person name="Bustamante F.O."/>
            <person name="Brasileiro-Vidal A.C."/>
            <person name="Benko-Iseppon A.M."/>
        </authorList>
    </citation>
    <scope>NUCLEOTIDE SEQUENCE [LARGE SCALE GENOMIC DNA]</scope>
    <source>
        <tissue evidence="2">Leaves</tissue>
    </source>
</reference>
<dbReference type="EMBL" id="JASCZI010120926">
    <property type="protein sequence ID" value="MED6157737.1"/>
    <property type="molecule type" value="Genomic_DNA"/>
</dbReference>
<dbReference type="Proteomes" id="UP001341840">
    <property type="component" value="Unassembled WGS sequence"/>
</dbReference>
<keyword evidence="1" id="KW-0812">Transmembrane</keyword>
<sequence length="125" mass="14029">MKQVNKERWYSDLRSFKFASSVAAAHTSSIFRSSRRSLPSFSSIPPVLVRGCSPLLSTKPRVSITRLFSSSGSGSEILDRGFRFLMESFLWIGKIVIPLLLALHPLRVSSIPLHLLCSNTLFFKD</sequence>
<gene>
    <name evidence="2" type="ORF">PIB30_026133</name>
</gene>
<organism evidence="2 3">
    <name type="scientific">Stylosanthes scabra</name>
    <dbReference type="NCBI Taxonomy" id="79078"/>
    <lineage>
        <taxon>Eukaryota</taxon>
        <taxon>Viridiplantae</taxon>
        <taxon>Streptophyta</taxon>
        <taxon>Embryophyta</taxon>
        <taxon>Tracheophyta</taxon>
        <taxon>Spermatophyta</taxon>
        <taxon>Magnoliopsida</taxon>
        <taxon>eudicotyledons</taxon>
        <taxon>Gunneridae</taxon>
        <taxon>Pentapetalae</taxon>
        <taxon>rosids</taxon>
        <taxon>fabids</taxon>
        <taxon>Fabales</taxon>
        <taxon>Fabaceae</taxon>
        <taxon>Papilionoideae</taxon>
        <taxon>50 kb inversion clade</taxon>
        <taxon>dalbergioids sensu lato</taxon>
        <taxon>Dalbergieae</taxon>
        <taxon>Pterocarpus clade</taxon>
        <taxon>Stylosanthes</taxon>
    </lineage>
</organism>
<name>A0ABU6UAK0_9FABA</name>
<keyword evidence="1" id="KW-1133">Transmembrane helix</keyword>
<evidence type="ECO:0000313" key="3">
    <source>
        <dbReference type="Proteomes" id="UP001341840"/>
    </source>
</evidence>
<feature type="transmembrane region" description="Helical" evidence="1">
    <location>
        <begin position="88"/>
        <end position="106"/>
    </location>
</feature>
<comment type="caution">
    <text evidence="2">The sequence shown here is derived from an EMBL/GenBank/DDBJ whole genome shotgun (WGS) entry which is preliminary data.</text>
</comment>
<keyword evidence="1" id="KW-0472">Membrane</keyword>
<evidence type="ECO:0000256" key="1">
    <source>
        <dbReference type="SAM" id="Phobius"/>
    </source>
</evidence>